<sequence length="391" mass="42865">MSSSLRKSDYVEKVLVNGNKLAYRILNEEEVVEKKKKKAELKKMKKEESDYGSDLSSVDSPKSSGVGSPGSSGVGSPGSSGVDSPGSSGIGSPDNSGIDSTVDDLDIESSSKLIQVISPDHALGFACPTMSVLKGNLLSDKFIPMPASDPMDFVEEPMHVDNTVDVNLSKPQNPIIGNGSVMLGTVDYTCTGDNIPTQEILSEQDLQNFKEISYENFITENSLSNDGSLPSIDDIPCLDFNLEEFLGSSQVKLELPPLMSGESTSGEVLAQVDEDIFTPDDPPNETLPVMQENEIQQPTRETLCSTPLITETPTPQMRKSTKHKPNASVKTAEALTEAANARKIAVERETQHTEKCREEEFYRKREHRLKMKVLRAELKANELLIKRLNWI</sequence>
<name>A0A8X6LTY7_TRICU</name>
<dbReference type="AlphaFoldDB" id="A0A8X6LTY7"/>
<evidence type="ECO:0000313" key="3">
    <source>
        <dbReference type="Proteomes" id="UP000887116"/>
    </source>
</evidence>
<evidence type="ECO:0000313" key="2">
    <source>
        <dbReference type="EMBL" id="GFR21895.1"/>
    </source>
</evidence>
<dbReference type="Proteomes" id="UP000887116">
    <property type="component" value="Unassembled WGS sequence"/>
</dbReference>
<gene>
    <name evidence="2" type="ORF">TNCT_122591</name>
</gene>
<proteinExistence type="predicted"/>
<feature type="compositionally biased region" description="Gly residues" evidence="1">
    <location>
        <begin position="67"/>
        <end position="78"/>
    </location>
</feature>
<feature type="compositionally biased region" description="Low complexity" evidence="1">
    <location>
        <begin position="52"/>
        <end position="66"/>
    </location>
</feature>
<comment type="caution">
    <text evidence="2">The sequence shown here is derived from an EMBL/GenBank/DDBJ whole genome shotgun (WGS) entry which is preliminary data.</text>
</comment>
<feature type="region of interest" description="Disordered" evidence="1">
    <location>
        <begin position="33"/>
        <end position="103"/>
    </location>
</feature>
<reference evidence="2" key="1">
    <citation type="submission" date="2020-07" db="EMBL/GenBank/DDBJ databases">
        <title>Multicomponent nature underlies the extraordinary mechanical properties of spider dragline silk.</title>
        <authorList>
            <person name="Kono N."/>
            <person name="Nakamura H."/>
            <person name="Mori M."/>
            <person name="Yoshida Y."/>
            <person name="Ohtoshi R."/>
            <person name="Malay A.D."/>
            <person name="Moran D.A.P."/>
            <person name="Tomita M."/>
            <person name="Numata K."/>
            <person name="Arakawa K."/>
        </authorList>
    </citation>
    <scope>NUCLEOTIDE SEQUENCE</scope>
</reference>
<feature type="region of interest" description="Disordered" evidence="1">
    <location>
        <begin position="310"/>
        <end position="329"/>
    </location>
</feature>
<organism evidence="2 3">
    <name type="scientific">Trichonephila clavata</name>
    <name type="common">Joro spider</name>
    <name type="synonym">Nephila clavata</name>
    <dbReference type="NCBI Taxonomy" id="2740835"/>
    <lineage>
        <taxon>Eukaryota</taxon>
        <taxon>Metazoa</taxon>
        <taxon>Ecdysozoa</taxon>
        <taxon>Arthropoda</taxon>
        <taxon>Chelicerata</taxon>
        <taxon>Arachnida</taxon>
        <taxon>Araneae</taxon>
        <taxon>Araneomorphae</taxon>
        <taxon>Entelegynae</taxon>
        <taxon>Araneoidea</taxon>
        <taxon>Nephilidae</taxon>
        <taxon>Trichonephila</taxon>
    </lineage>
</organism>
<dbReference type="EMBL" id="BMAO01028081">
    <property type="protein sequence ID" value="GFR21895.1"/>
    <property type="molecule type" value="Genomic_DNA"/>
</dbReference>
<protein>
    <submittedName>
        <fullName evidence="2">Uncharacterized protein</fullName>
    </submittedName>
</protein>
<keyword evidence="3" id="KW-1185">Reference proteome</keyword>
<evidence type="ECO:0000256" key="1">
    <source>
        <dbReference type="SAM" id="MobiDB-lite"/>
    </source>
</evidence>
<accession>A0A8X6LTY7</accession>
<feature type="compositionally biased region" description="Low complexity" evidence="1">
    <location>
        <begin position="79"/>
        <end position="100"/>
    </location>
</feature>